<reference evidence="9 11" key="1">
    <citation type="journal article" date="2017" name="Nature">
        <title>The sunflower genome provides insights into oil metabolism, flowering and Asterid evolution.</title>
        <authorList>
            <person name="Badouin H."/>
            <person name="Gouzy J."/>
            <person name="Grassa C.J."/>
            <person name="Murat F."/>
            <person name="Staton S.E."/>
            <person name="Cottret L."/>
            <person name="Lelandais-Briere C."/>
            <person name="Owens G.L."/>
            <person name="Carrere S."/>
            <person name="Mayjonade B."/>
            <person name="Legrand L."/>
            <person name="Gill N."/>
            <person name="Kane N.C."/>
            <person name="Bowers J.E."/>
            <person name="Hubner S."/>
            <person name="Bellec A."/>
            <person name="Berard A."/>
            <person name="Berges H."/>
            <person name="Blanchet N."/>
            <person name="Boniface M.C."/>
            <person name="Brunel D."/>
            <person name="Catrice O."/>
            <person name="Chaidir N."/>
            <person name="Claudel C."/>
            <person name="Donnadieu C."/>
            <person name="Faraut T."/>
            <person name="Fievet G."/>
            <person name="Helmstetter N."/>
            <person name="King M."/>
            <person name="Knapp S.J."/>
            <person name="Lai Z."/>
            <person name="Le Paslier M.C."/>
            <person name="Lippi Y."/>
            <person name="Lorenzon L."/>
            <person name="Mandel J.R."/>
            <person name="Marage G."/>
            <person name="Marchand G."/>
            <person name="Marquand E."/>
            <person name="Bret-Mestries E."/>
            <person name="Morien E."/>
            <person name="Nambeesan S."/>
            <person name="Nguyen T."/>
            <person name="Pegot-Espagnet P."/>
            <person name="Pouilly N."/>
            <person name="Raftis F."/>
            <person name="Sallet E."/>
            <person name="Schiex T."/>
            <person name="Thomas J."/>
            <person name="Vandecasteele C."/>
            <person name="Vares D."/>
            <person name="Vear F."/>
            <person name="Vautrin S."/>
            <person name="Crespi M."/>
            <person name="Mangin B."/>
            <person name="Burke J.M."/>
            <person name="Salse J."/>
            <person name="Munos S."/>
            <person name="Vincourt P."/>
            <person name="Rieseberg L.H."/>
            <person name="Langlade N.B."/>
        </authorList>
    </citation>
    <scope>NUCLEOTIDE SEQUENCE [LARGE SCALE GENOMIC DNA]</scope>
    <source>
        <strain evidence="11">cv. SF193</strain>
        <tissue evidence="9">Leaves</tissue>
    </source>
</reference>
<evidence type="ECO:0000259" key="8">
    <source>
        <dbReference type="PROSITE" id="PS50192"/>
    </source>
</evidence>
<dbReference type="PROSITE" id="PS50192">
    <property type="entry name" value="T_SNARE"/>
    <property type="match status" value="1"/>
</dbReference>
<evidence type="ECO:0000256" key="3">
    <source>
        <dbReference type="ARBA" id="ARBA00022927"/>
    </source>
</evidence>
<dbReference type="Proteomes" id="UP000215914">
    <property type="component" value="Chromosome 17"/>
</dbReference>
<dbReference type="Gene3D" id="1.20.5.110">
    <property type="match status" value="1"/>
</dbReference>
<sequence length="308" mass="35048">MNDLFSNSFKQYQDLKRQAYVDDMEAGGGVGKETIDLDKFFHDVENVNDDMMVVNKLYKKLQESHEESKMVQNANKMKLLRSKMDSDFTHLLKTMKVIKGKLEALEKSNVEHRKIPGCGPGSSADRTRTSVVSGLGKKLKTMMDDFQELRTQINDEYKETIGRRYFTITGEKANDELIESLISSGNGEDLLQKAIQEQGRGLIMDTISEIQERHDAIIHIEKNLIELHQIFLDMAVLVEAQGQQLNDIESHVAHASSFVRLGAEQIVEAKELQKSSRKRTCIAVILILTIVICIMFFFLLLPKLLNLE</sequence>
<reference evidence="10" key="2">
    <citation type="submission" date="2017-02" db="EMBL/GenBank/DDBJ databases">
        <title>Sunflower complete genome.</title>
        <authorList>
            <person name="Langlade N."/>
            <person name="Munos S."/>
        </authorList>
    </citation>
    <scope>NUCLEOTIDE SEQUENCE [LARGE SCALE GENOMIC DNA]</scope>
    <source>
        <tissue evidence="10">Leaves</tissue>
    </source>
</reference>
<keyword evidence="11" id="KW-1185">Reference proteome</keyword>
<dbReference type="FunFam" id="1.20.58.70:FF:000003">
    <property type="entry name" value="Qa-SNARE, Sso1/Syntaxin1-type, SYP12A-group"/>
    <property type="match status" value="1"/>
</dbReference>
<dbReference type="InterPro" id="IPR000727">
    <property type="entry name" value="T_SNARE_dom"/>
</dbReference>
<dbReference type="GO" id="GO:0006906">
    <property type="term" value="P:vesicle fusion"/>
    <property type="evidence" value="ECO:0000318"/>
    <property type="project" value="GO_Central"/>
</dbReference>
<evidence type="ECO:0000256" key="6">
    <source>
        <dbReference type="RuleBase" id="RU003858"/>
    </source>
</evidence>
<dbReference type="PANTHER" id="PTHR19957:SF314">
    <property type="entry name" value="SYNTAXIN-124-RELATED"/>
    <property type="match status" value="1"/>
</dbReference>
<evidence type="ECO:0000313" key="10">
    <source>
        <dbReference type="EMBL" id="OTF85675.1"/>
    </source>
</evidence>
<protein>
    <submittedName>
        <fullName evidence="10">Putative t-SNARE</fullName>
    </submittedName>
    <submittedName>
        <fullName evidence="9">Target SNARE coiled-coil domain, syntaxin-19</fullName>
    </submittedName>
</protein>
<comment type="similarity">
    <text evidence="1 6">Belongs to the syntaxin family.</text>
</comment>
<reference evidence="9" key="3">
    <citation type="submission" date="2020-06" db="EMBL/GenBank/DDBJ databases">
        <title>Helianthus annuus Genome sequencing and assembly Release 2.</title>
        <authorList>
            <person name="Gouzy J."/>
            <person name="Langlade N."/>
            <person name="Munos S."/>
        </authorList>
    </citation>
    <scope>NUCLEOTIDE SEQUENCE</scope>
    <source>
        <tissue evidence="9">Leaves</tissue>
    </source>
</reference>
<dbReference type="GO" id="GO:0012505">
    <property type="term" value="C:endomembrane system"/>
    <property type="evidence" value="ECO:0000318"/>
    <property type="project" value="GO_Central"/>
</dbReference>
<dbReference type="EMBL" id="CM007906">
    <property type="protein sequence ID" value="OTF85675.1"/>
    <property type="molecule type" value="Genomic_DNA"/>
</dbReference>
<organism evidence="10 11">
    <name type="scientific">Helianthus annuus</name>
    <name type="common">Common sunflower</name>
    <dbReference type="NCBI Taxonomy" id="4232"/>
    <lineage>
        <taxon>Eukaryota</taxon>
        <taxon>Viridiplantae</taxon>
        <taxon>Streptophyta</taxon>
        <taxon>Embryophyta</taxon>
        <taxon>Tracheophyta</taxon>
        <taxon>Spermatophyta</taxon>
        <taxon>Magnoliopsida</taxon>
        <taxon>eudicotyledons</taxon>
        <taxon>Gunneridae</taxon>
        <taxon>Pentapetalae</taxon>
        <taxon>asterids</taxon>
        <taxon>campanulids</taxon>
        <taxon>Asterales</taxon>
        <taxon>Asteraceae</taxon>
        <taxon>Asteroideae</taxon>
        <taxon>Heliantheae alliance</taxon>
        <taxon>Heliantheae</taxon>
        <taxon>Helianthus</taxon>
    </lineage>
</organism>
<dbReference type="OrthoDB" id="10255013at2759"/>
<evidence type="ECO:0000256" key="4">
    <source>
        <dbReference type="ARBA" id="ARBA00022990"/>
    </source>
</evidence>
<dbReference type="GO" id="GO:0005886">
    <property type="term" value="C:plasma membrane"/>
    <property type="evidence" value="ECO:0000318"/>
    <property type="project" value="GO_Central"/>
</dbReference>
<dbReference type="PROSITE" id="PS00914">
    <property type="entry name" value="SYNTAXIN"/>
    <property type="match status" value="1"/>
</dbReference>
<evidence type="ECO:0000256" key="7">
    <source>
        <dbReference type="SAM" id="Phobius"/>
    </source>
</evidence>
<proteinExistence type="inferred from homology"/>
<dbReference type="InterPro" id="IPR045242">
    <property type="entry name" value="Syntaxin"/>
</dbReference>
<dbReference type="Pfam" id="PF00804">
    <property type="entry name" value="Syntaxin"/>
    <property type="match status" value="1"/>
</dbReference>
<dbReference type="GO" id="GO:0005484">
    <property type="term" value="F:SNAP receptor activity"/>
    <property type="evidence" value="ECO:0000318"/>
    <property type="project" value="GO_Central"/>
</dbReference>
<evidence type="ECO:0000256" key="5">
    <source>
        <dbReference type="ARBA" id="ARBA00023054"/>
    </source>
</evidence>
<dbReference type="SMART" id="SM00397">
    <property type="entry name" value="t_SNARE"/>
    <property type="match status" value="1"/>
</dbReference>
<dbReference type="GO" id="GO:0006887">
    <property type="term" value="P:exocytosis"/>
    <property type="evidence" value="ECO:0000318"/>
    <property type="project" value="GO_Central"/>
</dbReference>
<keyword evidence="3" id="KW-0653">Protein transport</keyword>
<feature type="transmembrane region" description="Helical" evidence="7">
    <location>
        <begin position="280"/>
        <end position="301"/>
    </location>
</feature>
<keyword evidence="7" id="KW-0812">Transmembrane</keyword>
<dbReference type="FunFam" id="1.20.5.110:FF:000008">
    <property type="entry name" value="Syntaxin 132"/>
    <property type="match status" value="1"/>
</dbReference>
<dbReference type="GO" id="GO:0000149">
    <property type="term" value="F:SNARE binding"/>
    <property type="evidence" value="ECO:0000318"/>
    <property type="project" value="GO_Central"/>
</dbReference>
<dbReference type="Gramene" id="mRNA:HanXRQr2_Chr17g0791731">
    <property type="protein sequence ID" value="CDS:HanXRQr2_Chr17g0791731.1"/>
    <property type="gene ID" value="HanXRQr2_Chr17g0791731"/>
</dbReference>
<dbReference type="CDD" id="cd00179">
    <property type="entry name" value="SynN"/>
    <property type="match status" value="1"/>
</dbReference>
<keyword evidence="2" id="KW-0813">Transport</keyword>
<dbReference type="OMA" id="CKMATRY"/>
<dbReference type="PANTHER" id="PTHR19957">
    <property type="entry name" value="SYNTAXIN"/>
    <property type="match status" value="1"/>
</dbReference>
<evidence type="ECO:0000313" key="11">
    <source>
        <dbReference type="Proteomes" id="UP000215914"/>
    </source>
</evidence>
<keyword evidence="5" id="KW-0175">Coiled coil</keyword>
<dbReference type="EMBL" id="MNCJ02000332">
    <property type="protein sequence ID" value="KAF5754479.1"/>
    <property type="molecule type" value="Genomic_DNA"/>
</dbReference>
<accession>A0A251RMT1</accession>
<keyword evidence="4" id="KW-0007">Acetylation</keyword>
<dbReference type="GO" id="GO:0048278">
    <property type="term" value="P:vesicle docking"/>
    <property type="evidence" value="ECO:0000318"/>
    <property type="project" value="GO_Central"/>
</dbReference>
<feature type="domain" description="T-SNARE coiled-coil homology" evidence="8">
    <location>
        <begin position="207"/>
        <end position="269"/>
    </location>
</feature>
<dbReference type="AlphaFoldDB" id="A0A251RMT1"/>
<dbReference type="GO" id="GO:0031201">
    <property type="term" value="C:SNARE complex"/>
    <property type="evidence" value="ECO:0000318"/>
    <property type="project" value="GO_Central"/>
</dbReference>
<dbReference type="Pfam" id="PF05739">
    <property type="entry name" value="SNARE"/>
    <property type="match status" value="1"/>
</dbReference>
<dbReference type="GO" id="GO:0006886">
    <property type="term" value="P:intracellular protein transport"/>
    <property type="evidence" value="ECO:0000318"/>
    <property type="project" value="GO_Central"/>
</dbReference>
<evidence type="ECO:0000313" key="9">
    <source>
        <dbReference type="EMBL" id="KAF5754479.1"/>
    </source>
</evidence>
<name>A0A251RMT1_HELAN</name>
<keyword evidence="7" id="KW-1133">Transmembrane helix</keyword>
<keyword evidence="7" id="KW-0472">Membrane</keyword>
<gene>
    <name evidence="10" type="ORF">HannXRQ_Chr17g0542501</name>
    <name evidence="9" type="ORF">HanXRQr2_Chr17g0791731</name>
</gene>
<dbReference type="STRING" id="4232.A0A251RMT1"/>
<dbReference type="InterPro" id="IPR010989">
    <property type="entry name" value="SNARE"/>
</dbReference>
<evidence type="ECO:0000256" key="1">
    <source>
        <dbReference type="ARBA" id="ARBA00009063"/>
    </source>
</evidence>
<dbReference type="SMART" id="SM00503">
    <property type="entry name" value="SynN"/>
    <property type="match status" value="1"/>
</dbReference>
<dbReference type="Gene3D" id="1.20.58.70">
    <property type="match status" value="1"/>
</dbReference>
<dbReference type="SUPFAM" id="SSF47661">
    <property type="entry name" value="t-snare proteins"/>
    <property type="match status" value="1"/>
</dbReference>
<dbReference type="InterPro" id="IPR006011">
    <property type="entry name" value="Syntaxin_N"/>
</dbReference>
<dbReference type="InterPro" id="IPR006012">
    <property type="entry name" value="Syntaxin/epimorphin_CS"/>
</dbReference>
<evidence type="ECO:0000256" key="2">
    <source>
        <dbReference type="ARBA" id="ARBA00022448"/>
    </source>
</evidence>
<dbReference type="CDD" id="cd15848">
    <property type="entry name" value="SNARE_syntaxin1-like"/>
    <property type="match status" value="1"/>
</dbReference>
<dbReference type="InParanoid" id="A0A251RMT1"/>